<feature type="repeat" description="WD" evidence="1">
    <location>
        <begin position="390"/>
        <end position="431"/>
    </location>
</feature>
<reference evidence="2" key="1">
    <citation type="submission" date="2021-01" db="EMBL/GenBank/DDBJ databases">
        <authorList>
            <consortium name="Genoscope - CEA"/>
            <person name="William W."/>
        </authorList>
    </citation>
    <scope>NUCLEOTIDE SEQUENCE</scope>
</reference>
<gene>
    <name evidence="2" type="ORF">PSON_ATCC_30995.1.T0120439</name>
</gene>
<evidence type="ECO:0000313" key="3">
    <source>
        <dbReference type="Proteomes" id="UP000692954"/>
    </source>
</evidence>
<comment type="caution">
    <text evidence="2">The sequence shown here is derived from an EMBL/GenBank/DDBJ whole genome shotgun (WGS) entry which is preliminary data.</text>
</comment>
<dbReference type="SMART" id="SM00320">
    <property type="entry name" value="WD40"/>
    <property type="match status" value="4"/>
</dbReference>
<name>A0A8S1KVG5_9CILI</name>
<dbReference type="PANTHER" id="PTHR19879:SF9">
    <property type="entry name" value="TRANSCRIPTION INITIATION FACTOR TFIID SUBUNIT 5"/>
    <property type="match status" value="1"/>
</dbReference>
<dbReference type="PROSITE" id="PS50082">
    <property type="entry name" value="WD_REPEATS_2"/>
    <property type="match status" value="1"/>
</dbReference>
<protein>
    <recommendedName>
        <fullName evidence="4">WD40-repeat-containing domain</fullName>
    </recommendedName>
</protein>
<keyword evidence="3" id="KW-1185">Reference proteome</keyword>
<evidence type="ECO:0000313" key="2">
    <source>
        <dbReference type="EMBL" id="CAD8058837.1"/>
    </source>
</evidence>
<dbReference type="InterPro" id="IPR001680">
    <property type="entry name" value="WD40_rpt"/>
</dbReference>
<organism evidence="2 3">
    <name type="scientific">Paramecium sonneborni</name>
    <dbReference type="NCBI Taxonomy" id="65129"/>
    <lineage>
        <taxon>Eukaryota</taxon>
        <taxon>Sar</taxon>
        <taxon>Alveolata</taxon>
        <taxon>Ciliophora</taxon>
        <taxon>Intramacronucleata</taxon>
        <taxon>Oligohymenophorea</taxon>
        <taxon>Peniculida</taxon>
        <taxon>Parameciidae</taxon>
        <taxon>Paramecium</taxon>
    </lineage>
</organism>
<evidence type="ECO:0008006" key="4">
    <source>
        <dbReference type="Google" id="ProtNLM"/>
    </source>
</evidence>
<sequence length="557" mass="65825">MQYTKFSLIEHLTKRNIKCYQHNQPLSYLDMSKVCEDRSRMKCDNCQKNQYCIKIQQFNQLCEQFYQISKNSNDQIKETYKKIYLDIQNILNQMNDKIQNSIFKPLYSANFIKCLESYLLFLYSFDHNYVAINKINDIGLQEFEYLTQCMSEQVNFKEIEKKLILKQQALDDQKQAEQNQYLDLVQQLNQLINNFVMKNNLINAQIQNQNIKNEQIDMVKTVEKNGVQFFDQDGQKLSSNSSQSIADIQLNFDQTILAARFCEPCTNIFFWKLEGFQNKWIKDKTLKSYSKTLVYFKFSKLQNILITSGSDDENHVYLKTTKAQIKIWILKADVWLIKQIYEPQLQPGLGQQRIQCATFNQEETEIIFAEGTRLVFLYEQQSRYLLKYYQEKSSELITCLQISSDGKLLAVGACDQKVIIWKINEAKLILFQILKLYNTPKRILFSKNDQDLIICTKDGLVHCFNNQDSKKNEYKENQKIFNNISKIRTIEFNKDSSILAIGGETNKIQLWKKDDQNQWKCFNEYQQDNFIESICFGNSPDVIYASNNNEIYIHNIF</sequence>
<dbReference type="PANTHER" id="PTHR19879">
    <property type="entry name" value="TRANSCRIPTION INITIATION FACTOR TFIID"/>
    <property type="match status" value="1"/>
</dbReference>
<accession>A0A8S1KVG5</accession>
<dbReference type="Proteomes" id="UP000692954">
    <property type="component" value="Unassembled WGS sequence"/>
</dbReference>
<dbReference type="OrthoDB" id="304635at2759"/>
<proteinExistence type="predicted"/>
<keyword evidence="1" id="KW-0853">WD repeat</keyword>
<dbReference type="AlphaFoldDB" id="A0A8S1KVG5"/>
<dbReference type="Pfam" id="PF00400">
    <property type="entry name" value="WD40"/>
    <property type="match status" value="1"/>
</dbReference>
<evidence type="ECO:0000256" key="1">
    <source>
        <dbReference type="PROSITE-ProRule" id="PRU00221"/>
    </source>
</evidence>
<dbReference type="EMBL" id="CAJJDN010000012">
    <property type="protein sequence ID" value="CAD8058837.1"/>
    <property type="molecule type" value="Genomic_DNA"/>
</dbReference>